<dbReference type="Proteomes" id="UP000009183">
    <property type="component" value="Chromosome 13"/>
</dbReference>
<dbReference type="Pfam" id="PF18052">
    <property type="entry name" value="Rx_N"/>
    <property type="match status" value="2"/>
</dbReference>
<dbReference type="SUPFAM" id="SSF52058">
    <property type="entry name" value="L domain-like"/>
    <property type="match status" value="3"/>
</dbReference>
<accession>F6HVE6</accession>
<organism evidence="10 11">
    <name type="scientific">Vitis vinifera</name>
    <name type="common">Grape</name>
    <dbReference type="NCBI Taxonomy" id="29760"/>
    <lineage>
        <taxon>Eukaryota</taxon>
        <taxon>Viridiplantae</taxon>
        <taxon>Streptophyta</taxon>
        <taxon>Embryophyta</taxon>
        <taxon>Tracheophyta</taxon>
        <taxon>Spermatophyta</taxon>
        <taxon>Magnoliopsida</taxon>
        <taxon>eudicotyledons</taxon>
        <taxon>Gunneridae</taxon>
        <taxon>Pentapetalae</taxon>
        <taxon>rosids</taxon>
        <taxon>Vitales</taxon>
        <taxon>Vitaceae</taxon>
        <taxon>Viteae</taxon>
        <taxon>Vitis</taxon>
    </lineage>
</organism>
<dbReference type="InterPro" id="IPR041118">
    <property type="entry name" value="Rx_N"/>
</dbReference>
<dbReference type="Pfam" id="PF00931">
    <property type="entry name" value="NB-ARC"/>
    <property type="match status" value="2"/>
</dbReference>
<dbReference type="FunFam" id="3.40.50.300:FF:001091">
    <property type="entry name" value="Probable disease resistance protein At1g61300"/>
    <property type="match status" value="2"/>
</dbReference>
<keyword evidence="4" id="KW-0611">Plant defense</keyword>
<dbReference type="CDD" id="cd14798">
    <property type="entry name" value="RX-CC_like"/>
    <property type="match status" value="2"/>
</dbReference>
<keyword evidence="1" id="KW-0433">Leucine-rich repeat</keyword>
<keyword evidence="11" id="KW-1185">Reference proteome</keyword>
<feature type="domain" description="Disease resistance N-terminal" evidence="7">
    <location>
        <begin position="1317"/>
        <end position="1407"/>
    </location>
</feature>
<feature type="domain" description="NB-ARC" evidence="6">
    <location>
        <begin position="1489"/>
        <end position="1658"/>
    </location>
</feature>
<dbReference type="Pfam" id="PF23559">
    <property type="entry name" value="WHD_DRP"/>
    <property type="match status" value="2"/>
</dbReference>
<dbReference type="FunFam" id="1.10.10.10:FF:000322">
    <property type="entry name" value="Probable disease resistance protein At1g63360"/>
    <property type="match status" value="2"/>
</dbReference>
<reference evidence="11" key="1">
    <citation type="journal article" date="2007" name="Nature">
        <title>The grapevine genome sequence suggests ancestral hexaploidization in major angiosperm phyla.</title>
        <authorList>
            <consortium name="The French-Italian Public Consortium for Grapevine Genome Characterization."/>
            <person name="Jaillon O."/>
            <person name="Aury J.-M."/>
            <person name="Noel B."/>
            <person name="Policriti A."/>
            <person name="Clepet C."/>
            <person name="Casagrande A."/>
            <person name="Choisne N."/>
            <person name="Aubourg S."/>
            <person name="Vitulo N."/>
            <person name="Jubin C."/>
            <person name="Vezzi A."/>
            <person name="Legeai F."/>
            <person name="Hugueney P."/>
            <person name="Dasilva C."/>
            <person name="Horner D."/>
            <person name="Mica E."/>
            <person name="Jublot D."/>
            <person name="Poulain J."/>
            <person name="Bruyere C."/>
            <person name="Billault A."/>
            <person name="Segurens B."/>
            <person name="Gouyvenoux M."/>
            <person name="Ugarte E."/>
            <person name="Cattonaro F."/>
            <person name="Anthouard V."/>
            <person name="Vico V."/>
            <person name="Del Fabbro C."/>
            <person name="Alaux M."/>
            <person name="Di Gaspero G."/>
            <person name="Dumas V."/>
            <person name="Felice N."/>
            <person name="Paillard S."/>
            <person name="Juman I."/>
            <person name="Moroldo M."/>
            <person name="Scalabrin S."/>
            <person name="Canaguier A."/>
            <person name="Le Clainche I."/>
            <person name="Malacrida G."/>
            <person name="Durand E."/>
            <person name="Pesole G."/>
            <person name="Laucou V."/>
            <person name="Chatelet P."/>
            <person name="Merdinoglu D."/>
            <person name="Delledonne M."/>
            <person name="Pezzotti M."/>
            <person name="Lecharny A."/>
            <person name="Scarpelli C."/>
            <person name="Artiguenave F."/>
            <person name="Pe M.E."/>
            <person name="Valle G."/>
            <person name="Morgante M."/>
            <person name="Caboche M."/>
            <person name="Adam-Blondon A.-F."/>
            <person name="Weissenbach J."/>
            <person name="Quetier F."/>
            <person name="Wincker P."/>
        </authorList>
    </citation>
    <scope>NUCLEOTIDE SEQUENCE [LARGE SCALE GENOMIC DNA]</scope>
    <source>
        <strain evidence="11">cv. Pinot noir / PN40024</strain>
    </source>
</reference>
<dbReference type="ExpressionAtlas" id="F6HVE6">
    <property type="expression patterns" value="baseline and differential"/>
</dbReference>
<keyword evidence="3" id="KW-0547">Nucleotide-binding</keyword>
<protein>
    <recommendedName>
        <fullName evidence="12">Disease resistance RPP13-like protein 1</fullName>
    </recommendedName>
</protein>
<dbReference type="eggNOG" id="KOG4658">
    <property type="taxonomic scope" value="Eukaryota"/>
</dbReference>
<dbReference type="InParanoid" id="F6HVE6"/>
<dbReference type="InterPro" id="IPR038005">
    <property type="entry name" value="RX-like_CC"/>
</dbReference>
<dbReference type="PaxDb" id="29760-VIT_13s0139g00130.t01"/>
<dbReference type="InterPro" id="IPR036388">
    <property type="entry name" value="WH-like_DNA-bd_sf"/>
</dbReference>
<feature type="domain" description="R13L1/DRL21-like LRR repeat region" evidence="9">
    <location>
        <begin position="2008"/>
        <end position="2134"/>
    </location>
</feature>
<dbReference type="InterPro" id="IPR002182">
    <property type="entry name" value="NB-ARC"/>
</dbReference>
<dbReference type="GO" id="GO:0005524">
    <property type="term" value="F:ATP binding"/>
    <property type="evidence" value="ECO:0007669"/>
    <property type="project" value="UniProtKB-KW"/>
</dbReference>
<dbReference type="PANTHER" id="PTHR36766">
    <property type="entry name" value="PLANT BROAD-SPECTRUM MILDEW RESISTANCE PROTEIN RPW8"/>
    <property type="match status" value="1"/>
</dbReference>
<name>F6HVE6_VITVI</name>
<sequence length="2637" mass="297705">MAFVGEAFLSAFIQKLVDMLASPELWKFACQGQVHARLKMWEKILRKIYAVLHDAEEKQATNPLVKIWLAELRDLAYDAEDILDEFGIEALQRKLSLAEPQPCTSTVRSLISSLSTSFSPTAVRYNSTMDSKIEEITARLQDISSQKNDFCLRENAEGISNRKRKRLPTTSLVVESCVYGRETDKEAILDMLLKDEPSENEACVISIVGMGGIGKTTLAQLAYNDEKVKDCFDMKAWVCVSDDFDVMKITKTILESIASSTDHGVNDLNLLQVALKEKVSGKKFLFVLDDLWNERCIEWDSLCSPLRAGARGSKLIITTRNMSVVSVTRAYSIHPLKELSRNDCLSVFFQQALGTTNLDSYPQLKVIGEEIVKKCKGLPLAAKSLGGMLRMKLNQDTWIDILENKIWDLPEEKSGILPALKLSYHHLPSHLKRCFAYCSMFPKSYEFQKGELILLWMAEGLLQHVKGKRQMEDIGSEYFSELLSRSFFQPSSDNSSRFVMHDLINDLAQSVGGEICFHLDDKLENDLQHPISEKVRHLSFSRKYHEVFKRFETFDRIKNLRTLLALPITDNLKSCMSAKVLHDLLMERRCLQVLSLTGYRINELPSSFSMGNLINLRHLDITGTIRLQEMPPRMGNLTNLQTLSKFIVGKGSRSGIEELKNLCHLRGEICISGLHNVGNIRAAIDANLKNKTNIEELMMAWRSDFDGLPNERNEMDVLEFLQPHKNLKKLTVEFYGGAKFPSWIGDASFSTLVRLNLKTCRNITSLPSLGRLSSLKDLWIGGMRKVKTIGIEFCGEVSHSAKPFQSLKSLSFEDMEEWEDWSFPNVVEDVEGLFPCLLELTIQNCPKLIGKLSSLLPSLLELRISNCPALKVPLPRLVSVCGLNVKECSEAVLRGGFDAAAITMLKIRKISRLTCLRIGFMQSSAALESLVIKDCSELTSLWEEPELPFNLNCLKIGYCANLEKLPNRFQSLTSLGELKIEHCPRLVSFPETGLPPILRRLVLRFCEGLKSLPHNYTSCALEYLEILMCSSLICFPKGELPTTLKEMSIANCENLVSLPEGMMQQRFSYSNNTCCLHVLIIINCPSLKSFPRGKLPSTLVRLVITNCTKLEVISKKMLHKDMALEELSISNFPGLECLLQGNLPTNLRQLIIGVCENLKSLPHQMQNLTSLRDLTINYCRGLVSFPVGGLAPNLASLQIEGCENLKTPISEWGLHRLNSLSSLTISNMFPDMVSFSDDECYLPTSLTSLSIWGMESLASLALQNLTSVQHLHVSFCTKLCSLVLPPTLASLEIKDCPILKESCCCWDLMAFVGEAILSALFETLFFKLASSDLLKFARQEQVHAELKKWEKILLKIHAVLDDAEEKQMTDRLVKIWLDELRDLAYDVEDILDEFGTEALRRKLMAETEPSTSMVCSLIPSCCTSFNPSTVRFNVKMGSKIEEITARLQEISGQKNDLHLRENAGGSSYTMKSRLPTTSLVDESRVYGRETDKEAILNLLLKDEPSDDEVCVIPIVGMGGIGKTTLAQLAFNDCKVKDHFDLRAWVCVSDDFDVVRVTKTILQSVSLDTHDVNDLNLLQVMLKEKLSGNKFLLVLDDVWNENCEEWDILCSPMRAGAPGSKVIITTRNKGVASVAGTGSAYPLQELSHGDCLSLFTQQALGTRSFEAHPHLKELGEEIVRRCKGLPLAAKALGGMLRNEVNYDAWVNILKSKIWDLPQEKSSVLPALKLSYHHLPSNLKRCFAYCSIFPKDYEFDKDELILLWMAEGFLQQTKGEDQPEDLGAKYFCDLLSRSFFQQSSYNSSKFVMHDLINDLAHFVAGELCFNLDDKLENNEIFTSFEKARHSSFNRQSHEVLKKFETFYRVKFLRTLIALPINALSPSNFISPKVIHDLLIQKSCLRVLSLSGYRISELPNSIGDLRHLRYLNLSYSSIKRLPDSIVHLYNLQTLILRDCYRLTELPIEIGNLLNLRHLDITDTSQLLEMPSQIGSLTNLQTLSKFIVGSGSSLGIRELRNLLYLQGKLSISGLHNVVNVQDAKDANLADKQNIKELTMEWSNDFRNARNETEEMHVLESLQPHRNLKKLMVAFYGGSQLPCWIKEPSCPMMTHLILKNCKMCTSLPSLGRLPLLKDLHIEGLSKIMIISLEFYGESVKPFPSLEFLKFENMPKWKTWSFPDVDEEPELFPCLRELTIRKCPKLDKGLPNLPSLVTLDIFECPNLAVPFSRFASLRKLNAEECDKMILRSGVDDSGLTSWWRDGFGLENLRCLESAVIGRCHWIVSLEEQRLPCNLKILKIKDCANLDRLPNGLRSVEELSIERCPKLVSFLEMGFSPMLRYLLVRDCPSLICFPKGELPPALKHLEIHHCKNLTSLPEGTMHHNSNNTCCLQVLIIRNCSSLTSFPEGKLPSTLKRLEIRNCLKMEQISENMLQNNEALEELWISDCPGLESFIERGLPTPNLRQLKIVNCKNLKSLPPQIQNLTSLRALSMWDCPGVVSFPVGGLAPNLTVLEICDCENLKMPMSEWGLHSLTYLLRLLIRDVLPDMVSLSDSECLFPPSLSSLSISHMESLAFLNLQSLICLKELSFRGCPKLQYLGLPATVVSLQIKDCPMLKERCLKEKGEYWPNIAHIPCIQIDGSYIH</sequence>
<dbReference type="Pfam" id="PF25019">
    <property type="entry name" value="LRR_R13L1-DRL21"/>
    <property type="match status" value="2"/>
</dbReference>
<evidence type="ECO:0000259" key="7">
    <source>
        <dbReference type="Pfam" id="PF18052"/>
    </source>
</evidence>
<dbReference type="Pfam" id="PF13855">
    <property type="entry name" value="LRR_8"/>
    <property type="match status" value="1"/>
</dbReference>
<evidence type="ECO:0000259" key="9">
    <source>
        <dbReference type="Pfam" id="PF25019"/>
    </source>
</evidence>
<evidence type="ECO:0008006" key="12">
    <source>
        <dbReference type="Google" id="ProtNLM"/>
    </source>
</evidence>
<dbReference type="Gene3D" id="3.40.50.300">
    <property type="entry name" value="P-loop containing nucleotide triphosphate hydrolases"/>
    <property type="match status" value="2"/>
</dbReference>
<gene>
    <name evidence="10" type="ordered locus">VIT_13s0139g00130</name>
</gene>
<dbReference type="InterPro" id="IPR027417">
    <property type="entry name" value="P-loop_NTPase"/>
</dbReference>
<dbReference type="InterPro" id="IPR001611">
    <property type="entry name" value="Leu-rich_rpt"/>
</dbReference>
<evidence type="ECO:0000313" key="11">
    <source>
        <dbReference type="Proteomes" id="UP000009183"/>
    </source>
</evidence>
<keyword evidence="5" id="KW-0067">ATP-binding</keyword>
<feature type="domain" description="Disease resistance N-terminal" evidence="7">
    <location>
        <begin position="8"/>
        <end position="100"/>
    </location>
</feature>
<dbReference type="Gene3D" id="1.10.10.10">
    <property type="entry name" value="Winged helix-like DNA-binding domain superfamily/Winged helix DNA-binding domain"/>
    <property type="match status" value="2"/>
</dbReference>
<dbReference type="PRINTS" id="PR00364">
    <property type="entry name" value="DISEASERSIST"/>
</dbReference>
<dbReference type="InterPro" id="IPR058922">
    <property type="entry name" value="WHD_DRP"/>
</dbReference>
<dbReference type="Gene3D" id="1.20.5.4130">
    <property type="match status" value="2"/>
</dbReference>
<dbReference type="GO" id="GO:0098542">
    <property type="term" value="P:defense response to other organism"/>
    <property type="evidence" value="ECO:0000318"/>
    <property type="project" value="GO_Central"/>
</dbReference>
<dbReference type="GO" id="GO:0043531">
    <property type="term" value="F:ADP binding"/>
    <property type="evidence" value="ECO:0007669"/>
    <property type="project" value="InterPro"/>
</dbReference>
<dbReference type="InterPro" id="IPR032675">
    <property type="entry name" value="LRR_dom_sf"/>
</dbReference>
<evidence type="ECO:0000256" key="4">
    <source>
        <dbReference type="ARBA" id="ARBA00022821"/>
    </source>
</evidence>
<evidence type="ECO:0000259" key="6">
    <source>
        <dbReference type="Pfam" id="PF00931"/>
    </source>
</evidence>
<dbReference type="HOGENOM" id="CLU_000613_0_0_1"/>
<evidence type="ECO:0000256" key="2">
    <source>
        <dbReference type="ARBA" id="ARBA00022737"/>
    </source>
</evidence>
<dbReference type="Gene3D" id="3.80.10.10">
    <property type="entry name" value="Ribonuclease Inhibitor"/>
    <property type="match status" value="8"/>
</dbReference>
<feature type="domain" description="Disease resistance protein winged helix" evidence="8">
    <location>
        <begin position="1746"/>
        <end position="1814"/>
    </location>
</feature>
<evidence type="ECO:0000313" key="10">
    <source>
        <dbReference type="EMBL" id="CCB58659.1"/>
    </source>
</evidence>
<dbReference type="STRING" id="29760.F6HVE6"/>
<dbReference type="PANTHER" id="PTHR36766:SF51">
    <property type="entry name" value="DISEASE RESISTANCE RPP13-LIKE PROTEIN 1"/>
    <property type="match status" value="1"/>
</dbReference>
<dbReference type="SUPFAM" id="SSF52540">
    <property type="entry name" value="P-loop containing nucleoside triphosphate hydrolases"/>
    <property type="match status" value="2"/>
</dbReference>
<keyword evidence="2" id="KW-0677">Repeat</keyword>
<dbReference type="EMBL" id="FN596255">
    <property type="protein sequence ID" value="CCB58659.1"/>
    <property type="molecule type" value="Genomic_DNA"/>
</dbReference>
<evidence type="ECO:0000256" key="3">
    <source>
        <dbReference type="ARBA" id="ARBA00022741"/>
    </source>
</evidence>
<feature type="domain" description="R13L1/DRL21-like LRR repeat region" evidence="9">
    <location>
        <begin position="656"/>
        <end position="783"/>
    </location>
</feature>
<dbReference type="SMR" id="F6HVE6"/>
<dbReference type="SUPFAM" id="SSF52047">
    <property type="entry name" value="RNI-like"/>
    <property type="match status" value="1"/>
</dbReference>
<dbReference type="InterPro" id="IPR056789">
    <property type="entry name" value="LRR_R13L1-DRL21"/>
</dbReference>
<feature type="domain" description="NB-ARC" evidence="6">
    <location>
        <begin position="182"/>
        <end position="352"/>
    </location>
</feature>
<evidence type="ECO:0000256" key="1">
    <source>
        <dbReference type="ARBA" id="ARBA00022614"/>
    </source>
</evidence>
<feature type="domain" description="Disease resistance protein winged helix" evidence="8">
    <location>
        <begin position="440"/>
        <end position="508"/>
    </location>
</feature>
<evidence type="ECO:0000259" key="8">
    <source>
        <dbReference type="Pfam" id="PF23559"/>
    </source>
</evidence>
<evidence type="ECO:0000256" key="5">
    <source>
        <dbReference type="ARBA" id="ARBA00022840"/>
    </source>
</evidence>
<proteinExistence type="predicted"/>